<reference evidence="2" key="1">
    <citation type="journal article" date="2019" name="Int. J. Syst. Evol. Microbiol.">
        <title>The Global Catalogue of Microorganisms (GCM) 10K type strain sequencing project: providing services to taxonomists for standard genome sequencing and annotation.</title>
        <authorList>
            <consortium name="The Broad Institute Genomics Platform"/>
            <consortium name="The Broad Institute Genome Sequencing Center for Infectious Disease"/>
            <person name="Wu L."/>
            <person name="Ma J."/>
        </authorList>
    </citation>
    <scope>NUCLEOTIDE SEQUENCE [LARGE SCALE GENOMIC DNA]</scope>
    <source>
        <strain evidence="2">TBRC 1276</strain>
    </source>
</reference>
<keyword evidence="2" id="KW-1185">Reference proteome</keyword>
<gene>
    <name evidence="1" type="ORF">ACFOY2_52450</name>
</gene>
<evidence type="ECO:0000313" key="1">
    <source>
        <dbReference type="EMBL" id="MFC4015905.1"/>
    </source>
</evidence>
<accession>A0ABV8GPN0</accession>
<sequence length="104" mass="11294">MTDPWGFRSPTTYCRNYVGGALYSATGKVGHLNAGRNWFACQAKGGENPAVGGARNNYWLYTKGDTAYADGGWGWFPATMVSGGGNYERVPDMNLCSRSTRVPK</sequence>
<protein>
    <submittedName>
        <fullName evidence="1">Uncharacterized protein</fullName>
    </submittedName>
</protein>
<organism evidence="1 2">
    <name type="scientific">Nonomuraea purpurea</name>
    <dbReference type="NCBI Taxonomy" id="1849276"/>
    <lineage>
        <taxon>Bacteria</taxon>
        <taxon>Bacillati</taxon>
        <taxon>Actinomycetota</taxon>
        <taxon>Actinomycetes</taxon>
        <taxon>Streptosporangiales</taxon>
        <taxon>Streptosporangiaceae</taxon>
        <taxon>Nonomuraea</taxon>
    </lineage>
</organism>
<dbReference type="EMBL" id="JBHSBI010000052">
    <property type="protein sequence ID" value="MFC4015905.1"/>
    <property type="molecule type" value="Genomic_DNA"/>
</dbReference>
<dbReference type="RefSeq" id="WP_379535706.1">
    <property type="nucleotide sequence ID" value="NZ_JBHSBI010000052.1"/>
</dbReference>
<comment type="caution">
    <text evidence="1">The sequence shown here is derived from an EMBL/GenBank/DDBJ whole genome shotgun (WGS) entry which is preliminary data.</text>
</comment>
<evidence type="ECO:0000313" key="2">
    <source>
        <dbReference type="Proteomes" id="UP001595851"/>
    </source>
</evidence>
<name>A0ABV8GPN0_9ACTN</name>
<dbReference type="Proteomes" id="UP001595851">
    <property type="component" value="Unassembled WGS sequence"/>
</dbReference>
<proteinExistence type="predicted"/>